<dbReference type="WBParaSite" id="BXY_0475300.1">
    <property type="protein sequence ID" value="BXY_0475300.1"/>
    <property type="gene ID" value="BXY_0475300"/>
</dbReference>
<evidence type="ECO:0000313" key="4">
    <source>
        <dbReference type="Proteomes" id="UP000659654"/>
    </source>
</evidence>
<evidence type="ECO:0000313" key="2">
    <source>
        <dbReference type="EMBL" id="CAG9081749.1"/>
    </source>
</evidence>
<dbReference type="Proteomes" id="UP000582659">
    <property type="component" value="Unassembled WGS sequence"/>
</dbReference>
<reference evidence="5" key="1">
    <citation type="submission" date="2016-11" db="UniProtKB">
        <authorList>
            <consortium name="WormBaseParasite"/>
        </authorList>
    </citation>
    <scope>IDENTIFICATION</scope>
</reference>
<protein>
    <submittedName>
        <fullName evidence="1">(pine wood nematode) hypothetical protein</fullName>
    </submittedName>
</protein>
<reference evidence="2" key="2">
    <citation type="submission" date="2020-08" db="EMBL/GenBank/DDBJ databases">
        <authorList>
            <person name="Kikuchi T."/>
        </authorList>
    </citation>
    <scope>NUCLEOTIDE SEQUENCE</scope>
    <source>
        <strain evidence="1">Ka4C1</strain>
    </source>
</reference>
<name>A0A1I7RVJ1_BURXY</name>
<evidence type="ECO:0000313" key="1">
    <source>
        <dbReference type="EMBL" id="CAD5208501.1"/>
    </source>
</evidence>
<organism evidence="3 5">
    <name type="scientific">Bursaphelenchus xylophilus</name>
    <name type="common">Pinewood nematode worm</name>
    <name type="synonym">Aphelenchoides xylophilus</name>
    <dbReference type="NCBI Taxonomy" id="6326"/>
    <lineage>
        <taxon>Eukaryota</taxon>
        <taxon>Metazoa</taxon>
        <taxon>Ecdysozoa</taxon>
        <taxon>Nematoda</taxon>
        <taxon>Chromadorea</taxon>
        <taxon>Rhabditida</taxon>
        <taxon>Tylenchina</taxon>
        <taxon>Tylenchomorpha</taxon>
        <taxon>Aphelenchoidea</taxon>
        <taxon>Aphelenchoididae</taxon>
        <taxon>Bursaphelenchus</taxon>
    </lineage>
</organism>
<dbReference type="EMBL" id="CAJFCV020000001">
    <property type="protein sequence ID" value="CAG9081749.1"/>
    <property type="molecule type" value="Genomic_DNA"/>
</dbReference>
<keyword evidence="4" id="KW-1185">Reference proteome</keyword>
<evidence type="ECO:0000313" key="5">
    <source>
        <dbReference type="WBParaSite" id="BXY_0475300.1"/>
    </source>
</evidence>
<dbReference type="EMBL" id="CAJFDI010000001">
    <property type="protein sequence ID" value="CAD5208501.1"/>
    <property type="molecule type" value="Genomic_DNA"/>
</dbReference>
<gene>
    <name evidence="1" type="ORF">BXYJ_LOCUS737</name>
</gene>
<sequence>MTNVTLEECADAADELSLRVFVYFLDSMTCNAGDVLIGSTNYGMTTSSQDFVNATTFMRSTRRNCNCMTGKETELKIADLTYGDNICPAGEEMGFETNTSLCLRNSSSIFNQKYYNFRNSIQANLLQRVLNRSQATKITDYYCDYDVGFVTLFDGAAYCYMKESMNLTSSSILIQNGCASRMTNSTPVTFFHPLVRGLLVMYTFGKAVPGVVRNGKTFTYWDNSTVPSSELNWMNGYPTSGGDLVRVDKSTFEIYNTGAVNDSYLSCIGPALKRS</sequence>
<dbReference type="AlphaFoldDB" id="A0A1I7RVJ1"/>
<dbReference type="Proteomes" id="UP000659654">
    <property type="component" value="Unassembled WGS sequence"/>
</dbReference>
<proteinExistence type="predicted"/>
<dbReference type="Proteomes" id="UP000095284">
    <property type="component" value="Unplaced"/>
</dbReference>
<evidence type="ECO:0000313" key="3">
    <source>
        <dbReference type="Proteomes" id="UP000095284"/>
    </source>
</evidence>
<accession>A0A1I7RVJ1</accession>